<dbReference type="InterPro" id="IPR011055">
    <property type="entry name" value="Dup_hybrid_motif"/>
</dbReference>
<evidence type="ECO:0000256" key="3">
    <source>
        <dbReference type="SAM" id="Phobius"/>
    </source>
</evidence>
<feature type="transmembrane region" description="Helical" evidence="3">
    <location>
        <begin position="21"/>
        <end position="45"/>
    </location>
</feature>
<accession>A0A6B3NF13</accession>
<dbReference type="InterPro" id="IPR016047">
    <property type="entry name" value="M23ase_b-sheet_dom"/>
</dbReference>
<dbReference type="PANTHER" id="PTHR21666:SF289">
    <property type="entry name" value="L-ALA--D-GLU ENDOPEPTIDASE"/>
    <property type="match status" value="1"/>
</dbReference>
<keyword evidence="1" id="KW-0732">Signal</keyword>
<sequence>MKTETSSASTPLGIFYRCPRLMQVLSLIGSCGVFSSGVVVAQASLPVDQLVAPNTSTVKPLAKKVPAPAPAAKPKPAVPESLIVPATPVRKPAPPRATLRKPTPAASIPAHGPAQRKPNSFKPPASSASTSAPATTVEKKPALSAPNLSVPPTQTIAKPPKVPHKPTPNQQTAGTTVSPNHNFIDRTSYSVGATGQYNAPNSVVLTERSTGCNTVSQNGTLASGVCNTTAPKPTASSRPSVRPSQRVAVRRRSQPSPKKRLPRATRRAVSSTPVPVKVASRILRSTIPQKPTTDEIKPTELSYYNFTKRPSRATSLEQESFLYPLVIPATITSRFGWRLHPIYKTQKFHNGTDLAVPEGTPVIASASGRVATADFLRGYGLTVILRHEEETQESLYGHLSEIFVDPDEWVAQGTVIGRAGNTGNSTGPHLHFEWRHLTDDGWIAVDAGAHLEYSMAQFIDALKLVQVQSPADTETSG</sequence>
<dbReference type="AlphaFoldDB" id="A0A6B3NF13"/>
<feature type="compositionally biased region" description="Pro residues" evidence="2">
    <location>
        <begin position="67"/>
        <end position="77"/>
    </location>
</feature>
<feature type="region of interest" description="Disordered" evidence="2">
    <location>
        <begin position="66"/>
        <end position="182"/>
    </location>
</feature>
<keyword evidence="3" id="KW-0472">Membrane</keyword>
<dbReference type="SUPFAM" id="SSF51261">
    <property type="entry name" value="Duplicated hybrid motif"/>
    <property type="match status" value="1"/>
</dbReference>
<dbReference type="PANTHER" id="PTHR21666">
    <property type="entry name" value="PEPTIDASE-RELATED"/>
    <property type="match status" value="1"/>
</dbReference>
<name>A0A6B3NF13_9CYAN</name>
<evidence type="ECO:0000259" key="4">
    <source>
        <dbReference type="Pfam" id="PF01551"/>
    </source>
</evidence>
<feature type="region of interest" description="Disordered" evidence="2">
    <location>
        <begin position="223"/>
        <end position="273"/>
    </location>
</feature>
<dbReference type="GO" id="GO:0004222">
    <property type="term" value="F:metalloendopeptidase activity"/>
    <property type="evidence" value="ECO:0007669"/>
    <property type="project" value="TreeGrafter"/>
</dbReference>
<reference evidence="5" key="1">
    <citation type="submission" date="2019-11" db="EMBL/GenBank/DDBJ databases">
        <title>Genomic insights into an expanded diversity of filamentous marine cyanobacteria reveals the extraordinary biosynthetic potential of Moorea and Okeania.</title>
        <authorList>
            <person name="Ferreira Leao T."/>
            <person name="Wang M."/>
            <person name="Moss N."/>
            <person name="Da Silva R."/>
            <person name="Sanders J."/>
            <person name="Nurk S."/>
            <person name="Gurevich A."/>
            <person name="Humphrey G."/>
            <person name="Reher R."/>
            <person name="Zhu Q."/>
            <person name="Belda-Ferre P."/>
            <person name="Glukhov E."/>
            <person name="Rex R."/>
            <person name="Dorrestein P.C."/>
            <person name="Knight R."/>
            <person name="Pevzner P."/>
            <person name="Gerwick W.H."/>
            <person name="Gerwick L."/>
        </authorList>
    </citation>
    <scope>NUCLEOTIDE SEQUENCE</scope>
    <source>
        <strain evidence="5">SIO1C4</strain>
    </source>
</reference>
<dbReference type="InterPro" id="IPR050570">
    <property type="entry name" value="Cell_wall_metabolism_enzyme"/>
</dbReference>
<comment type="caution">
    <text evidence="5">The sequence shown here is derived from an EMBL/GenBank/DDBJ whole genome shotgun (WGS) entry which is preliminary data.</text>
</comment>
<evidence type="ECO:0000313" key="5">
    <source>
        <dbReference type="EMBL" id="NER31719.1"/>
    </source>
</evidence>
<dbReference type="EMBL" id="JAAHFQ010000913">
    <property type="protein sequence ID" value="NER31719.1"/>
    <property type="molecule type" value="Genomic_DNA"/>
</dbReference>
<keyword evidence="3" id="KW-1133">Transmembrane helix</keyword>
<organism evidence="5">
    <name type="scientific">Symploca sp. SIO1C4</name>
    <dbReference type="NCBI Taxonomy" id="2607765"/>
    <lineage>
        <taxon>Bacteria</taxon>
        <taxon>Bacillati</taxon>
        <taxon>Cyanobacteriota</taxon>
        <taxon>Cyanophyceae</taxon>
        <taxon>Coleofasciculales</taxon>
        <taxon>Coleofasciculaceae</taxon>
        <taxon>Symploca</taxon>
    </lineage>
</organism>
<feature type="domain" description="M23ase beta-sheet core" evidence="4">
    <location>
        <begin position="347"/>
        <end position="436"/>
    </location>
</feature>
<dbReference type="CDD" id="cd12797">
    <property type="entry name" value="M23_peptidase"/>
    <property type="match status" value="1"/>
</dbReference>
<keyword evidence="3" id="KW-0812">Transmembrane</keyword>
<feature type="compositionally biased region" description="Polar residues" evidence="2">
    <location>
        <begin position="146"/>
        <end position="156"/>
    </location>
</feature>
<dbReference type="Gene3D" id="2.70.70.10">
    <property type="entry name" value="Glucose Permease (Domain IIA)"/>
    <property type="match status" value="1"/>
</dbReference>
<protein>
    <submittedName>
        <fullName evidence="5">Peptidoglycan DD-metalloendopeptidase family protein</fullName>
    </submittedName>
</protein>
<dbReference type="PROSITE" id="PS51257">
    <property type="entry name" value="PROKAR_LIPOPROTEIN"/>
    <property type="match status" value="1"/>
</dbReference>
<gene>
    <name evidence="5" type="ORF">F6J89_29930</name>
</gene>
<feature type="compositionally biased region" description="Low complexity" evidence="2">
    <location>
        <begin position="123"/>
        <end position="136"/>
    </location>
</feature>
<feature type="compositionally biased region" description="Low complexity" evidence="2">
    <location>
        <begin position="235"/>
        <end position="247"/>
    </location>
</feature>
<feature type="compositionally biased region" description="Basic residues" evidence="2">
    <location>
        <begin position="248"/>
        <end position="266"/>
    </location>
</feature>
<feature type="compositionally biased region" description="Polar residues" evidence="2">
    <location>
        <begin position="167"/>
        <end position="182"/>
    </location>
</feature>
<proteinExistence type="predicted"/>
<evidence type="ECO:0000256" key="1">
    <source>
        <dbReference type="ARBA" id="ARBA00022729"/>
    </source>
</evidence>
<evidence type="ECO:0000256" key="2">
    <source>
        <dbReference type="SAM" id="MobiDB-lite"/>
    </source>
</evidence>
<dbReference type="Pfam" id="PF01551">
    <property type="entry name" value="Peptidase_M23"/>
    <property type="match status" value="1"/>
</dbReference>